<dbReference type="PANTHER" id="PTHR11977:SF130">
    <property type="entry name" value="SEVERIN"/>
    <property type="match status" value="1"/>
</dbReference>
<dbReference type="PANTHER" id="PTHR11977">
    <property type="entry name" value="VILLIN"/>
    <property type="match status" value="1"/>
</dbReference>
<reference evidence="2 3" key="1">
    <citation type="journal article" date="2017" name="Nat. Ecol. Evol.">
        <title>Scallop genome provides insights into evolution of bilaterian karyotype and development.</title>
        <authorList>
            <person name="Wang S."/>
            <person name="Zhang J."/>
            <person name="Jiao W."/>
            <person name="Li J."/>
            <person name="Xun X."/>
            <person name="Sun Y."/>
            <person name="Guo X."/>
            <person name="Huan P."/>
            <person name="Dong B."/>
            <person name="Zhang L."/>
            <person name="Hu X."/>
            <person name="Sun X."/>
            <person name="Wang J."/>
            <person name="Zhao C."/>
            <person name="Wang Y."/>
            <person name="Wang D."/>
            <person name="Huang X."/>
            <person name="Wang R."/>
            <person name="Lv J."/>
            <person name="Li Y."/>
            <person name="Zhang Z."/>
            <person name="Liu B."/>
            <person name="Lu W."/>
            <person name="Hui Y."/>
            <person name="Liang J."/>
            <person name="Zhou Z."/>
            <person name="Hou R."/>
            <person name="Li X."/>
            <person name="Liu Y."/>
            <person name="Li H."/>
            <person name="Ning X."/>
            <person name="Lin Y."/>
            <person name="Zhao L."/>
            <person name="Xing Q."/>
            <person name="Dou J."/>
            <person name="Li Y."/>
            <person name="Mao J."/>
            <person name="Guo H."/>
            <person name="Dou H."/>
            <person name="Li T."/>
            <person name="Mu C."/>
            <person name="Jiang W."/>
            <person name="Fu Q."/>
            <person name="Fu X."/>
            <person name="Miao Y."/>
            <person name="Liu J."/>
            <person name="Yu Q."/>
            <person name="Li R."/>
            <person name="Liao H."/>
            <person name="Li X."/>
            <person name="Kong Y."/>
            <person name="Jiang Z."/>
            <person name="Chourrout D."/>
            <person name="Li R."/>
            <person name="Bao Z."/>
        </authorList>
    </citation>
    <scope>NUCLEOTIDE SEQUENCE [LARGE SCALE GENOMIC DNA]</scope>
    <source>
        <strain evidence="2 3">PY_sf001</strain>
    </source>
</reference>
<dbReference type="SMART" id="SM00262">
    <property type="entry name" value="GEL"/>
    <property type="match status" value="2"/>
</dbReference>
<dbReference type="Gene3D" id="3.40.20.10">
    <property type="entry name" value="Severin"/>
    <property type="match status" value="2"/>
</dbReference>
<dbReference type="GO" id="GO:0051015">
    <property type="term" value="F:actin filament binding"/>
    <property type="evidence" value="ECO:0007669"/>
    <property type="project" value="InterPro"/>
</dbReference>
<dbReference type="SUPFAM" id="SSF55753">
    <property type="entry name" value="Actin depolymerizing proteins"/>
    <property type="match status" value="2"/>
</dbReference>
<evidence type="ECO:0000313" key="2">
    <source>
        <dbReference type="EMBL" id="OWF47096.1"/>
    </source>
</evidence>
<protein>
    <submittedName>
        <fullName evidence="2">Gelsolin-like protein 2</fullName>
    </submittedName>
</protein>
<dbReference type="InterPro" id="IPR007123">
    <property type="entry name" value="Gelsolin-like_dom"/>
</dbReference>
<evidence type="ECO:0000259" key="1">
    <source>
        <dbReference type="Pfam" id="PF00626"/>
    </source>
</evidence>
<feature type="domain" description="Gelsolin-like" evidence="1">
    <location>
        <begin position="16"/>
        <end position="92"/>
    </location>
</feature>
<dbReference type="STRING" id="6573.A0A210QED3"/>
<dbReference type="InterPro" id="IPR007122">
    <property type="entry name" value="Villin/Gelsolin"/>
</dbReference>
<dbReference type="EMBL" id="NEDP02004037">
    <property type="protein sequence ID" value="OWF47096.1"/>
    <property type="molecule type" value="Genomic_DNA"/>
</dbReference>
<dbReference type="GO" id="GO:0008154">
    <property type="term" value="P:actin polymerization or depolymerization"/>
    <property type="evidence" value="ECO:0007669"/>
    <property type="project" value="TreeGrafter"/>
</dbReference>
<dbReference type="Pfam" id="PF00626">
    <property type="entry name" value="Gelsolin"/>
    <property type="match status" value="2"/>
</dbReference>
<accession>A0A210QED3</accession>
<dbReference type="Proteomes" id="UP000242188">
    <property type="component" value="Unassembled WGS sequence"/>
</dbReference>
<dbReference type="OrthoDB" id="1692236at2759"/>
<name>A0A210QED3_MIZYE</name>
<dbReference type="InterPro" id="IPR029006">
    <property type="entry name" value="ADF-H/Gelsolin-like_dom_sf"/>
</dbReference>
<dbReference type="GO" id="GO:0005737">
    <property type="term" value="C:cytoplasm"/>
    <property type="evidence" value="ECO:0007669"/>
    <property type="project" value="TreeGrafter"/>
</dbReference>
<feature type="domain" description="Gelsolin-like" evidence="1">
    <location>
        <begin position="138"/>
        <end position="193"/>
    </location>
</feature>
<comment type="caution">
    <text evidence="2">The sequence shown here is derived from an EMBL/GenBank/DDBJ whole genome shotgun (WGS) entry which is preliminary data.</text>
</comment>
<sequence length="233" mass="26853">MDVFDTEQKFEATDLDKKDYGKFYDGDSYVIQNTYKERGSPEKHQDIHTWIGKNSTVDEKMGAARKMVQLDKQLEGKATQHTEHQGRESETFKSYFKTITYLSGGADSGLRHVPRATSACKQRRLLCFSKDGDKVNVTEIGRQKETQLDSNHAYILDLGLTIYQWNGNKSRTDERRTASNYLQDLKLSRAGRTKWEELEETDREQHLKFVSQIKKLNGIESPVQNGSVKYRAT</sequence>
<dbReference type="GO" id="GO:0015629">
    <property type="term" value="C:actin cytoskeleton"/>
    <property type="evidence" value="ECO:0007669"/>
    <property type="project" value="TreeGrafter"/>
</dbReference>
<organism evidence="2 3">
    <name type="scientific">Mizuhopecten yessoensis</name>
    <name type="common">Japanese scallop</name>
    <name type="synonym">Patinopecten yessoensis</name>
    <dbReference type="NCBI Taxonomy" id="6573"/>
    <lineage>
        <taxon>Eukaryota</taxon>
        <taxon>Metazoa</taxon>
        <taxon>Spiralia</taxon>
        <taxon>Lophotrochozoa</taxon>
        <taxon>Mollusca</taxon>
        <taxon>Bivalvia</taxon>
        <taxon>Autobranchia</taxon>
        <taxon>Pteriomorphia</taxon>
        <taxon>Pectinida</taxon>
        <taxon>Pectinoidea</taxon>
        <taxon>Pectinidae</taxon>
        <taxon>Mizuhopecten</taxon>
    </lineage>
</organism>
<dbReference type="AlphaFoldDB" id="A0A210QED3"/>
<proteinExistence type="predicted"/>
<gene>
    <name evidence="2" type="ORF">KP79_PYT12583</name>
</gene>
<keyword evidence="3" id="KW-1185">Reference proteome</keyword>
<evidence type="ECO:0000313" key="3">
    <source>
        <dbReference type="Proteomes" id="UP000242188"/>
    </source>
</evidence>